<organism evidence="1">
    <name type="scientific">Anguilla anguilla</name>
    <name type="common">European freshwater eel</name>
    <name type="synonym">Muraena anguilla</name>
    <dbReference type="NCBI Taxonomy" id="7936"/>
    <lineage>
        <taxon>Eukaryota</taxon>
        <taxon>Metazoa</taxon>
        <taxon>Chordata</taxon>
        <taxon>Craniata</taxon>
        <taxon>Vertebrata</taxon>
        <taxon>Euteleostomi</taxon>
        <taxon>Actinopterygii</taxon>
        <taxon>Neopterygii</taxon>
        <taxon>Teleostei</taxon>
        <taxon>Anguilliformes</taxon>
        <taxon>Anguillidae</taxon>
        <taxon>Anguilla</taxon>
    </lineage>
</organism>
<name>A0A0E9XN35_ANGAN</name>
<dbReference type="EMBL" id="GBXM01004503">
    <property type="protein sequence ID" value="JAI04075.1"/>
    <property type="molecule type" value="Transcribed_RNA"/>
</dbReference>
<protein>
    <submittedName>
        <fullName evidence="1">Uncharacterized protein</fullName>
    </submittedName>
</protein>
<accession>A0A0E9XN35</accession>
<dbReference type="AlphaFoldDB" id="A0A0E9XN35"/>
<reference evidence="1" key="2">
    <citation type="journal article" date="2015" name="Fish Shellfish Immunol.">
        <title>Early steps in the European eel (Anguilla anguilla)-Vibrio vulnificus interaction in the gills: Role of the RtxA13 toxin.</title>
        <authorList>
            <person name="Callol A."/>
            <person name="Pajuelo D."/>
            <person name="Ebbesson L."/>
            <person name="Teles M."/>
            <person name="MacKenzie S."/>
            <person name="Amaro C."/>
        </authorList>
    </citation>
    <scope>NUCLEOTIDE SEQUENCE</scope>
</reference>
<proteinExistence type="predicted"/>
<reference evidence="1" key="1">
    <citation type="submission" date="2014-11" db="EMBL/GenBank/DDBJ databases">
        <authorList>
            <person name="Amaro Gonzalez C."/>
        </authorList>
    </citation>
    <scope>NUCLEOTIDE SEQUENCE</scope>
</reference>
<sequence length="31" mass="3675">MFTVTVKLNQIKFNIMNDCNQHDVMFLETVT</sequence>
<evidence type="ECO:0000313" key="1">
    <source>
        <dbReference type="EMBL" id="JAI04075.1"/>
    </source>
</evidence>